<sequence>MLRKMTRRLDYKIMR</sequence>
<reference evidence="2 4" key="1">
    <citation type="submission" date="2021-05" db="EMBL/GenBank/DDBJ databases">
        <title>Genome sequence of E. marmotae isolates.</title>
        <authorList>
            <person name="Binsker U."/>
            <person name="Hammerl J.A."/>
        </authorList>
    </citation>
    <scope>NUCLEOTIDE SEQUENCE [LARGE SCALE GENOMIC DNA]</scope>
    <source>
        <strain evidence="2 4">21-MO00586</strain>
    </source>
</reference>
<comment type="caution">
    <text evidence="1">The sequence shown here is derived from an EMBL/GenBank/DDBJ whole genome shotgun (WGS) entry which is preliminary data.</text>
</comment>
<proteinExistence type="predicted"/>
<dbReference type="EMBL" id="JANPXH010000004">
    <property type="protein sequence ID" value="MCR6675251.1"/>
    <property type="molecule type" value="Genomic_DNA"/>
</dbReference>
<protein>
    <submittedName>
        <fullName evidence="1">Uncharacterized protein</fullName>
    </submittedName>
</protein>
<dbReference type="EMBL" id="JAHCRT010000001">
    <property type="protein sequence ID" value="MDQ9292532.1"/>
    <property type="molecule type" value="Genomic_DNA"/>
</dbReference>
<accession>A0AAW5MFW4</accession>
<dbReference type="RefSeq" id="WP_214678597.1">
    <property type="nucleotide sequence ID" value="NZ_ADKG01000009.1"/>
</dbReference>
<reference evidence="1" key="2">
    <citation type="submission" date="2022-07" db="EMBL/GenBank/DDBJ databases">
        <title>Diversity of ethanolamine utilization by human commensal Escherichia coli.</title>
        <authorList>
            <person name="Jubelin G."/>
        </authorList>
    </citation>
    <scope>NUCLEOTIDE SEQUENCE</scope>
    <source>
        <strain evidence="1">S1</strain>
    </source>
</reference>
<dbReference type="Proteomes" id="UP001235723">
    <property type="component" value="Unassembled WGS sequence"/>
</dbReference>
<gene>
    <name evidence="2" type="ORF">KJE03_03385</name>
    <name evidence="1" type="ORF">NVV43_06475</name>
</gene>
<name>A0AAW5MFW4_9ESCH</name>
<evidence type="ECO:0000313" key="4">
    <source>
        <dbReference type="Proteomes" id="UP001235723"/>
    </source>
</evidence>
<evidence type="ECO:0000313" key="3">
    <source>
        <dbReference type="Proteomes" id="UP001206878"/>
    </source>
</evidence>
<dbReference type="Proteomes" id="UP001206878">
    <property type="component" value="Unassembled WGS sequence"/>
</dbReference>
<evidence type="ECO:0000313" key="1">
    <source>
        <dbReference type="EMBL" id="MCR6675251.1"/>
    </source>
</evidence>
<dbReference type="GeneID" id="86946565"/>
<organism evidence="1 3">
    <name type="scientific">Escherichia marmotae</name>
    <dbReference type="NCBI Taxonomy" id="1499973"/>
    <lineage>
        <taxon>Bacteria</taxon>
        <taxon>Pseudomonadati</taxon>
        <taxon>Pseudomonadota</taxon>
        <taxon>Gammaproteobacteria</taxon>
        <taxon>Enterobacterales</taxon>
        <taxon>Enterobacteriaceae</taxon>
        <taxon>Escherichia</taxon>
    </lineage>
</organism>
<keyword evidence="4" id="KW-1185">Reference proteome</keyword>
<evidence type="ECO:0000313" key="2">
    <source>
        <dbReference type="EMBL" id="MDQ9292532.1"/>
    </source>
</evidence>